<dbReference type="RefSeq" id="WP_213605883.1">
    <property type="nucleotide sequence ID" value="NZ_CP074676.1"/>
</dbReference>
<accession>A0ABX8DM09</accession>
<feature type="domain" description="IstB-like ATP-binding" evidence="1">
    <location>
        <begin position="13"/>
        <end position="75"/>
    </location>
</feature>
<dbReference type="Pfam" id="PF01695">
    <property type="entry name" value="IstB_IS21"/>
    <property type="match status" value="1"/>
</dbReference>
<dbReference type="Proteomes" id="UP000678154">
    <property type="component" value="Chromosome"/>
</dbReference>
<keyword evidence="3" id="KW-1185">Reference proteome</keyword>
<evidence type="ECO:0000313" key="2">
    <source>
        <dbReference type="EMBL" id="QVL17157.1"/>
    </source>
</evidence>
<protein>
    <submittedName>
        <fullName evidence="2">ATP-binding protein</fullName>
    </submittedName>
</protein>
<proteinExistence type="predicted"/>
<evidence type="ECO:0000313" key="3">
    <source>
        <dbReference type="Proteomes" id="UP000678154"/>
    </source>
</evidence>
<gene>
    <name evidence="2" type="ORF">KH389_17265</name>
</gene>
<reference evidence="2 3" key="1">
    <citation type="journal article" date="2016" name="J. Hazard. Mater.">
        <title>A newly isolated Pseudomonas putida S-1 strain for batch-mode-propanethiol degradation and continuous treatment of propanethiol-containing waste gas.</title>
        <authorList>
            <person name="Chen D.Z."/>
            <person name="Sun Y.M."/>
            <person name="Han L.M."/>
            <person name="Chen J."/>
            <person name="Ye J.X."/>
            <person name="Chen J.M."/>
        </authorList>
    </citation>
    <scope>NUCLEOTIDE SEQUENCE [LARGE SCALE GENOMIC DNA]</scope>
    <source>
        <strain evidence="2 3">S-1</strain>
    </source>
</reference>
<dbReference type="GO" id="GO:0005524">
    <property type="term" value="F:ATP binding"/>
    <property type="evidence" value="ECO:0007669"/>
    <property type="project" value="UniProtKB-KW"/>
</dbReference>
<dbReference type="InterPro" id="IPR027417">
    <property type="entry name" value="P-loop_NTPase"/>
</dbReference>
<dbReference type="Gene3D" id="3.40.50.300">
    <property type="entry name" value="P-loop containing nucleotide triphosphate hydrolases"/>
    <property type="match status" value="1"/>
</dbReference>
<dbReference type="EMBL" id="CP074676">
    <property type="protein sequence ID" value="QVL17157.1"/>
    <property type="molecule type" value="Genomic_DNA"/>
</dbReference>
<organism evidence="2 3">
    <name type="scientific">Pseudomonas qingdaonensis</name>
    <dbReference type="NCBI Taxonomy" id="2056231"/>
    <lineage>
        <taxon>Bacteria</taxon>
        <taxon>Pseudomonadati</taxon>
        <taxon>Pseudomonadota</taxon>
        <taxon>Gammaproteobacteria</taxon>
        <taxon>Pseudomonadales</taxon>
        <taxon>Pseudomonadaceae</taxon>
        <taxon>Pseudomonas</taxon>
    </lineage>
</organism>
<keyword evidence="2" id="KW-0067">ATP-binding</keyword>
<dbReference type="InterPro" id="IPR002611">
    <property type="entry name" value="IstB_ATP-bd"/>
</dbReference>
<name>A0ABX8DM09_9PSED</name>
<dbReference type="GeneID" id="87482017"/>
<sequence>MSWGIAHQPERWSLLFHLLSKLYEHTSVVITTSASRNGRVCSATPKMTTALMDRLTHHCHIVETGNESYRLQHSSLVAQTKIKSRERKRKDADGIEDAF</sequence>
<keyword evidence="2" id="KW-0547">Nucleotide-binding</keyword>
<evidence type="ECO:0000259" key="1">
    <source>
        <dbReference type="Pfam" id="PF01695"/>
    </source>
</evidence>